<dbReference type="Proteomes" id="UP000256269">
    <property type="component" value="Unassembled WGS sequence"/>
</dbReference>
<feature type="transmembrane region" description="Helical" evidence="2">
    <location>
        <begin position="158"/>
        <end position="176"/>
    </location>
</feature>
<feature type="transmembrane region" description="Helical" evidence="2">
    <location>
        <begin position="183"/>
        <end position="203"/>
    </location>
</feature>
<name>A0A3E0HFT4_9PSEU</name>
<gene>
    <name evidence="3" type="ORF">BCF44_108130</name>
</gene>
<feature type="transmembrane region" description="Helical" evidence="2">
    <location>
        <begin position="380"/>
        <end position="402"/>
    </location>
</feature>
<reference evidence="3 4" key="1">
    <citation type="submission" date="2018-08" db="EMBL/GenBank/DDBJ databases">
        <title>Genomic Encyclopedia of Archaeal and Bacterial Type Strains, Phase II (KMG-II): from individual species to whole genera.</title>
        <authorList>
            <person name="Goeker M."/>
        </authorList>
    </citation>
    <scope>NUCLEOTIDE SEQUENCE [LARGE SCALE GENOMIC DNA]</scope>
    <source>
        <strain evidence="3 4">DSM 45791</strain>
    </source>
</reference>
<feature type="compositionally biased region" description="Pro residues" evidence="1">
    <location>
        <begin position="529"/>
        <end position="545"/>
    </location>
</feature>
<feature type="transmembrane region" description="Helical" evidence="2">
    <location>
        <begin position="238"/>
        <end position="259"/>
    </location>
</feature>
<organism evidence="3 4">
    <name type="scientific">Kutzneria buriramensis</name>
    <dbReference type="NCBI Taxonomy" id="1045776"/>
    <lineage>
        <taxon>Bacteria</taxon>
        <taxon>Bacillati</taxon>
        <taxon>Actinomycetota</taxon>
        <taxon>Actinomycetes</taxon>
        <taxon>Pseudonocardiales</taxon>
        <taxon>Pseudonocardiaceae</taxon>
        <taxon>Kutzneria</taxon>
    </lineage>
</organism>
<evidence type="ECO:0000256" key="1">
    <source>
        <dbReference type="SAM" id="MobiDB-lite"/>
    </source>
</evidence>
<feature type="compositionally biased region" description="Basic and acidic residues" evidence="1">
    <location>
        <begin position="448"/>
        <end position="508"/>
    </location>
</feature>
<dbReference type="Pfam" id="PF07907">
    <property type="entry name" value="YibE_F"/>
    <property type="match status" value="1"/>
</dbReference>
<accession>A0A3E0HFT4</accession>
<comment type="caution">
    <text evidence="3">The sequence shown here is derived from an EMBL/GenBank/DDBJ whole genome shotgun (WGS) entry which is preliminary data.</text>
</comment>
<dbReference type="PANTHER" id="PTHR41771:SF1">
    <property type="entry name" value="MEMBRANE PROTEIN"/>
    <property type="match status" value="1"/>
</dbReference>
<keyword evidence="2" id="KW-0812">Transmembrane</keyword>
<dbReference type="InterPro" id="IPR012507">
    <property type="entry name" value="YibE_F"/>
</dbReference>
<proteinExistence type="predicted"/>
<feature type="region of interest" description="Disordered" evidence="1">
    <location>
        <begin position="1"/>
        <end position="31"/>
    </location>
</feature>
<evidence type="ECO:0000313" key="4">
    <source>
        <dbReference type="Proteomes" id="UP000256269"/>
    </source>
</evidence>
<protein>
    <submittedName>
        <fullName evidence="3">Putative membrane protein</fullName>
    </submittedName>
</protein>
<feature type="region of interest" description="Disordered" evidence="1">
    <location>
        <begin position="411"/>
        <end position="581"/>
    </location>
</feature>
<feature type="transmembrane region" description="Helical" evidence="2">
    <location>
        <begin position="209"/>
        <end position="226"/>
    </location>
</feature>
<dbReference type="EMBL" id="QUNO01000008">
    <property type="protein sequence ID" value="REH44650.1"/>
    <property type="molecule type" value="Genomic_DNA"/>
</dbReference>
<feature type="transmembrane region" description="Helical" evidence="2">
    <location>
        <begin position="279"/>
        <end position="297"/>
    </location>
</feature>
<dbReference type="AlphaFoldDB" id="A0A3E0HFT4"/>
<evidence type="ECO:0000313" key="3">
    <source>
        <dbReference type="EMBL" id="REH44650.1"/>
    </source>
</evidence>
<feature type="transmembrane region" description="Helical" evidence="2">
    <location>
        <begin position="339"/>
        <end position="360"/>
    </location>
</feature>
<keyword evidence="2" id="KW-1133">Transmembrane helix</keyword>
<evidence type="ECO:0000256" key="2">
    <source>
        <dbReference type="SAM" id="Phobius"/>
    </source>
</evidence>
<sequence length="581" mass="62102">MDDRTRVGPETETGQDVAVSHGHGHNHGPAAPASARVRRLVVGLLLPLAVLTIVGAVLLYPWGKHTAAGNAVDGPAITEHAVVTKVVASNCGGGGNGGGAKQCESVTVQLDNQATITEPMPIEPSTPRFSVGDKVVLGYNGGDPNDPGSYQLLDFQRGFPLALLGVLFAAAVLILGRMQGLKALGALVLTFVVIVLFVLPAMLAGKDPLSVGVVGAALIMFMVLYLTHGLSARTSTAVVGTLVSLGLIGVLGWLFSAVANLTGLDEDTANLITVLGHGIDARGLLLAGIVIGSVGVLDDVTVTQTSAVWELRRANPKLGWRELYAAGLRIGRDHMSSSVNTLVMAYAGAALPLLLAYAASGRGVSDVLTAETVAQELVRTLVGSIGLVASVPITTVLAALIARQEKIPVPEIVEPEPEPEPADPAPVRKRVDQDEMPTEQFRGVAEQEPTRRQRPPENGRRREPSTQRRPDEARRREPPPRREQPHREPPAQQPRREPQPRQRQEPPRRQPPPDVREQHTQVSPRRGQLPPPQPRQRRSPIPPEPPRYRGPELPGGHPSAPPDLRRPITPPEIAADDPPRH</sequence>
<dbReference type="PANTHER" id="PTHR41771">
    <property type="entry name" value="MEMBRANE PROTEIN-RELATED"/>
    <property type="match status" value="1"/>
</dbReference>
<keyword evidence="4" id="KW-1185">Reference proteome</keyword>
<keyword evidence="2" id="KW-0472">Membrane</keyword>
<feature type="transmembrane region" description="Helical" evidence="2">
    <location>
        <begin position="40"/>
        <end position="62"/>
    </location>
</feature>